<dbReference type="InterPro" id="IPR003737">
    <property type="entry name" value="GlcNAc_PI_deacetylase-related"/>
</dbReference>
<dbReference type="Pfam" id="PF02585">
    <property type="entry name" value="PIG-L"/>
    <property type="match status" value="1"/>
</dbReference>
<keyword evidence="2" id="KW-1185">Reference proteome</keyword>
<gene>
    <name evidence="1" type="ORF">PF66_01699</name>
</gene>
<protein>
    <submittedName>
        <fullName evidence="1">Putative LmbE-like protein</fullName>
    </submittedName>
</protein>
<reference evidence="1 2" key="1">
    <citation type="journal article" date="2015" name="PLoS ONE">
        <title>Rice-Infecting Pseudomonas Genomes Are Highly Accessorized and Harbor Multiple Putative Virulence Mechanisms to Cause Sheath Brown Rot.</title>
        <authorList>
            <person name="Quibod I.L."/>
            <person name="Grande G."/>
            <person name="Oreiro E.G."/>
            <person name="Borja F.N."/>
            <person name="Dossa G.S."/>
            <person name="Mauleon R."/>
            <person name="Cruz C.V."/>
            <person name="Oliva R."/>
        </authorList>
    </citation>
    <scope>NUCLEOTIDE SEQUENCE [LARGE SCALE GENOMIC DNA]</scope>
    <source>
        <strain evidence="1 2">IRRI 6609</strain>
    </source>
</reference>
<organism evidence="1 2">
    <name type="scientific">Pseudomonas asplenii</name>
    <dbReference type="NCBI Taxonomy" id="53407"/>
    <lineage>
        <taxon>Bacteria</taxon>
        <taxon>Pseudomonadati</taxon>
        <taxon>Pseudomonadota</taxon>
        <taxon>Gammaproteobacteria</taxon>
        <taxon>Pseudomonadales</taxon>
        <taxon>Pseudomonadaceae</taxon>
        <taxon>Pseudomonas</taxon>
    </lineage>
</organism>
<dbReference type="STRING" id="50340.PF66_01699"/>
<evidence type="ECO:0000313" key="2">
    <source>
        <dbReference type="Proteomes" id="UP000037931"/>
    </source>
</evidence>
<evidence type="ECO:0000313" key="1">
    <source>
        <dbReference type="EMBL" id="KPA92115.1"/>
    </source>
</evidence>
<name>A0A0M9GJ15_9PSED</name>
<accession>A0A0M9GJ15</accession>
<proteinExistence type="predicted"/>
<dbReference type="SUPFAM" id="SSF102588">
    <property type="entry name" value="LmbE-like"/>
    <property type="match status" value="1"/>
</dbReference>
<dbReference type="Proteomes" id="UP000037931">
    <property type="component" value="Unassembled WGS sequence"/>
</dbReference>
<comment type="caution">
    <text evidence="1">The sequence shown here is derived from an EMBL/GenBank/DDBJ whole genome shotgun (WGS) entry which is preliminary data.</text>
</comment>
<sequence length="257" mass="27935">MGPITRNGLEGRLVVLSAHPDDAVWSLGSGMTGLARGRDVLLLTLFDGDATAGSTLAVGDARWRRFASPPLRREEDIRAAMSLGIERAGAGFDDAALRLDGRDRFAHADINALFLPARVDPALWPEPDAMQLATVRAMLRPADIVCAPLGIGGHVDHCLTHRLARQLDNPVCFYADFPYVGQLDEQALASHVERLGLGLVSHSCQCSWDRWLKAALMYRSQVMMLFASQARFVGALAAHAQVSQTGACCRIWSSRSM</sequence>
<dbReference type="Gene3D" id="3.40.50.10320">
    <property type="entry name" value="LmbE-like"/>
    <property type="match status" value="1"/>
</dbReference>
<dbReference type="EMBL" id="JSYZ01000004">
    <property type="protein sequence ID" value="KPA92115.1"/>
    <property type="molecule type" value="Genomic_DNA"/>
</dbReference>
<dbReference type="InterPro" id="IPR024078">
    <property type="entry name" value="LmbE-like_dom_sf"/>
</dbReference>
<dbReference type="PATRIC" id="fig|50340.43.peg.4858"/>
<dbReference type="AlphaFoldDB" id="A0A0M9GJ15"/>